<protein>
    <submittedName>
        <fullName evidence="1">Uncharacterized protein</fullName>
    </submittedName>
</protein>
<name>A0A1M5E3U4_9FLAO</name>
<keyword evidence="2" id="KW-1185">Reference proteome</keyword>
<dbReference type="EMBL" id="FQVQ01000017">
    <property type="protein sequence ID" value="SHF73893.1"/>
    <property type="molecule type" value="Genomic_DNA"/>
</dbReference>
<gene>
    <name evidence="1" type="ORF">SAMN05444377_11754</name>
</gene>
<evidence type="ECO:0000313" key="1">
    <source>
        <dbReference type="EMBL" id="SHF73893.1"/>
    </source>
</evidence>
<accession>A0A1M5E3U4</accession>
<reference evidence="1 2" key="1">
    <citation type="submission" date="2016-11" db="EMBL/GenBank/DDBJ databases">
        <authorList>
            <person name="Jaros S."/>
            <person name="Januszkiewicz K."/>
            <person name="Wedrychowicz H."/>
        </authorList>
    </citation>
    <scope>NUCLEOTIDE SEQUENCE [LARGE SCALE GENOMIC DNA]</scope>
    <source>
        <strain evidence="1 2">DSM 25660</strain>
    </source>
</reference>
<dbReference type="AlphaFoldDB" id="A0A1M5E3U4"/>
<evidence type="ECO:0000313" key="2">
    <source>
        <dbReference type="Proteomes" id="UP000184147"/>
    </source>
</evidence>
<dbReference type="STRING" id="1124188.SAMN05444377_11754"/>
<dbReference type="Proteomes" id="UP000184147">
    <property type="component" value="Unassembled WGS sequence"/>
</dbReference>
<dbReference type="OrthoDB" id="1452259at2"/>
<organism evidence="1 2">
    <name type="scientific">Flavobacterium fontis</name>
    <dbReference type="NCBI Taxonomy" id="1124188"/>
    <lineage>
        <taxon>Bacteria</taxon>
        <taxon>Pseudomonadati</taxon>
        <taxon>Bacteroidota</taxon>
        <taxon>Flavobacteriia</taxon>
        <taxon>Flavobacteriales</taxon>
        <taxon>Flavobacteriaceae</taxon>
        <taxon>Flavobacterium</taxon>
    </lineage>
</organism>
<sequence length="135" mass="15629">MNQNAVIILLLSFFFLACEKKQNTNLQKKKIKLQYVAWACECPNWVTLKDIAEIEDENSLAKKSIFIEAETEDKELPETLGCNGDIIEFTGNFYPDLGYPKNYIKTKQKVDKARVFKYSEYKVIKSNYKTTHNSG</sequence>
<proteinExistence type="predicted"/>
<dbReference type="RefSeq" id="WP_073365021.1">
    <property type="nucleotide sequence ID" value="NZ_FQVQ01000017.1"/>
</dbReference>